<evidence type="ECO:0000256" key="1">
    <source>
        <dbReference type="ARBA" id="ARBA00010364"/>
    </source>
</evidence>
<evidence type="ECO:0000313" key="3">
    <source>
        <dbReference type="EMBL" id="TCV88078.1"/>
    </source>
</evidence>
<evidence type="ECO:0000256" key="2">
    <source>
        <dbReference type="HAMAP-Rule" id="MF_00634"/>
    </source>
</evidence>
<protein>
    <recommendedName>
        <fullName evidence="2">UPF0235 protein EDC63_10435</fullName>
    </recommendedName>
</protein>
<comment type="caution">
    <text evidence="3">The sequence shown here is derived from an EMBL/GenBank/DDBJ whole genome shotgun (WGS) entry which is preliminary data.</text>
</comment>
<dbReference type="AlphaFoldDB" id="A0A4R3YAP0"/>
<keyword evidence="4" id="KW-1185">Reference proteome</keyword>
<dbReference type="HAMAP" id="MF_00634">
    <property type="entry name" value="UPF0235"/>
    <property type="match status" value="1"/>
</dbReference>
<evidence type="ECO:0000313" key="4">
    <source>
        <dbReference type="Proteomes" id="UP000295367"/>
    </source>
</evidence>
<dbReference type="Pfam" id="PF02594">
    <property type="entry name" value="DUF167"/>
    <property type="match status" value="1"/>
</dbReference>
<reference evidence="3 4" key="1">
    <citation type="submission" date="2019-03" db="EMBL/GenBank/DDBJ databases">
        <title>Genomic Encyclopedia of Type Strains, Phase IV (KMG-IV): sequencing the most valuable type-strain genomes for metagenomic binning, comparative biology and taxonomic classification.</title>
        <authorList>
            <person name="Goeker M."/>
        </authorList>
    </citation>
    <scope>NUCLEOTIDE SEQUENCE [LARGE SCALE GENOMIC DNA]</scope>
    <source>
        <strain evidence="3 4">DSM 100309</strain>
    </source>
</reference>
<dbReference type="GO" id="GO:0005737">
    <property type="term" value="C:cytoplasm"/>
    <property type="evidence" value="ECO:0007669"/>
    <property type="project" value="TreeGrafter"/>
</dbReference>
<name>A0A4R3YAP0_9PROT</name>
<organism evidence="3 4">
    <name type="scientific">Sulfurirhabdus autotrophica</name>
    <dbReference type="NCBI Taxonomy" id="1706046"/>
    <lineage>
        <taxon>Bacteria</taxon>
        <taxon>Pseudomonadati</taxon>
        <taxon>Pseudomonadota</taxon>
        <taxon>Betaproteobacteria</taxon>
        <taxon>Nitrosomonadales</taxon>
        <taxon>Sulfuricellaceae</taxon>
        <taxon>Sulfurirhabdus</taxon>
    </lineage>
</organism>
<dbReference type="InterPro" id="IPR003746">
    <property type="entry name" value="DUF167"/>
</dbReference>
<dbReference type="OrthoDB" id="9800587at2"/>
<dbReference type="PANTHER" id="PTHR13420:SF7">
    <property type="entry name" value="UPF0235 PROTEIN C15ORF40"/>
    <property type="match status" value="1"/>
</dbReference>
<dbReference type="NCBIfam" id="TIGR00251">
    <property type="entry name" value="DUF167 family protein"/>
    <property type="match status" value="1"/>
</dbReference>
<gene>
    <name evidence="3" type="ORF">EDC63_10435</name>
</gene>
<dbReference type="Proteomes" id="UP000295367">
    <property type="component" value="Unassembled WGS sequence"/>
</dbReference>
<sequence>MSDSWFRITTDAQILTLTLHVQPNARKTAITGLHGDALKIKIAAAAVDGQANARLLAFLAKEFEVPLRQIKLKQGEHSRHKVVEVQGSSINPITLLSDVHNP</sequence>
<dbReference type="Gene3D" id="3.30.1200.10">
    <property type="entry name" value="YggU-like"/>
    <property type="match status" value="1"/>
</dbReference>
<dbReference type="SMART" id="SM01152">
    <property type="entry name" value="DUF167"/>
    <property type="match status" value="1"/>
</dbReference>
<accession>A0A4R3YAP0</accession>
<dbReference type="InterPro" id="IPR036591">
    <property type="entry name" value="YggU-like_sf"/>
</dbReference>
<proteinExistence type="inferred from homology"/>
<dbReference type="PANTHER" id="PTHR13420">
    <property type="entry name" value="UPF0235 PROTEIN C15ORF40"/>
    <property type="match status" value="1"/>
</dbReference>
<comment type="similarity">
    <text evidence="1 2">Belongs to the UPF0235 family.</text>
</comment>
<dbReference type="SUPFAM" id="SSF69786">
    <property type="entry name" value="YggU-like"/>
    <property type="match status" value="1"/>
</dbReference>
<dbReference type="EMBL" id="SMCO01000004">
    <property type="protein sequence ID" value="TCV88078.1"/>
    <property type="molecule type" value="Genomic_DNA"/>
</dbReference>